<sequence>MKRRARTLIYPLTASAVAMGLIVATPAQADTLGITSLSSVIKDQVGAFTRVDTDKVTNSSTSVTTVGDPEVSLGELWFVGTSTLKNNTDDSLTLTSESFTKTFDDTVSKTVTKGVDVANEVSADIDLGKAVKMGTTLTTTWTFSEENSTSQSQSVSYTAPSQDITVPAHSTATVTVRLQQATATGKVQLSTELGGKFDGWQCSGGACVSGYEPLYDTISQVQKSGTNWDGKSTPALPDGFSLNTTKKTLSFKGEGTYTATYGANFDVEVTTTPNAVSAPAKKSYSFTVPAA</sequence>
<protein>
    <recommendedName>
        <fullName evidence="4">Calcium-binding protein</fullName>
    </recommendedName>
</protein>
<dbReference type="RefSeq" id="WP_108906543.1">
    <property type="nucleotide sequence ID" value="NZ_CP029188.1"/>
</dbReference>
<feature type="signal peptide" evidence="1">
    <location>
        <begin position="1"/>
        <end position="29"/>
    </location>
</feature>
<dbReference type="KEGG" id="stir:DDW44_13145"/>
<gene>
    <name evidence="2" type="ORF">DDW44_13145</name>
</gene>
<dbReference type="SUPFAM" id="SSF56973">
    <property type="entry name" value="Aerolisin/ETX pore-forming domain"/>
    <property type="match status" value="1"/>
</dbReference>
<dbReference type="Proteomes" id="UP000244900">
    <property type="component" value="Chromosome"/>
</dbReference>
<organism evidence="2 3">
    <name type="scientific">Streptomyces tirandamycinicus</name>
    <dbReference type="NCBI Taxonomy" id="2174846"/>
    <lineage>
        <taxon>Bacteria</taxon>
        <taxon>Bacillati</taxon>
        <taxon>Actinomycetota</taxon>
        <taxon>Actinomycetes</taxon>
        <taxon>Kitasatosporales</taxon>
        <taxon>Streptomycetaceae</taxon>
        <taxon>Streptomyces</taxon>
    </lineage>
</organism>
<evidence type="ECO:0000313" key="3">
    <source>
        <dbReference type="Proteomes" id="UP000244900"/>
    </source>
</evidence>
<proteinExistence type="predicted"/>
<dbReference type="InterPro" id="IPR004991">
    <property type="entry name" value="Aerolysin-like"/>
</dbReference>
<reference evidence="2 3" key="1">
    <citation type="submission" date="2018-05" db="EMBL/GenBank/DDBJ databases">
        <title>Complete genome sequence of sponge-derived Streptomyces sp. HNM0039.</title>
        <authorList>
            <person name="Huang X."/>
            <person name="Zhou S."/>
        </authorList>
    </citation>
    <scope>NUCLEOTIDE SEQUENCE [LARGE SCALE GENOMIC DNA]</scope>
    <source>
        <strain evidence="2 3">HNM0039</strain>
    </source>
</reference>
<dbReference type="CDD" id="cd20223">
    <property type="entry name" value="PFM_epsilon-toxin-like"/>
    <property type="match status" value="1"/>
</dbReference>
<keyword evidence="1" id="KW-0732">Signal</keyword>
<name>A0A2S1ST83_9ACTN</name>
<dbReference type="Pfam" id="PF03318">
    <property type="entry name" value="ETX_MTX2"/>
    <property type="match status" value="1"/>
</dbReference>
<feature type="chain" id="PRO_5015416362" description="Calcium-binding protein" evidence="1">
    <location>
        <begin position="30"/>
        <end position="291"/>
    </location>
</feature>
<evidence type="ECO:0000313" key="2">
    <source>
        <dbReference type="EMBL" id="AWI29625.1"/>
    </source>
</evidence>
<dbReference type="EMBL" id="CP029188">
    <property type="protein sequence ID" value="AWI29625.1"/>
    <property type="molecule type" value="Genomic_DNA"/>
</dbReference>
<evidence type="ECO:0000256" key="1">
    <source>
        <dbReference type="SAM" id="SignalP"/>
    </source>
</evidence>
<dbReference type="Gene3D" id="2.170.15.10">
    <property type="entry name" value="Proaerolysin, chain A, domain 3"/>
    <property type="match status" value="1"/>
</dbReference>
<dbReference type="OrthoDB" id="5196096at2"/>
<evidence type="ECO:0008006" key="4">
    <source>
        <dbReference type="Google" id="ProtNLM"/>
    </source>
</evidence>
<keyword evidence="3" id="KW-1185">Reference proteome</keyword>
<accession>A0A2S1ST83</accession>
<dbReference type="AlphaFoldDB" id="A0A2S1ST83"/>